<name>A0A2I0R058_9FLAO</name>
<comment type="caution">
    <text evidence="1">The sequence shown here is derived from an EMBL/GenBank/DDBJ whole genome shotgun (WGS) entry which is preliminary data.</text>
</comment>
<protein>
    <submittedName>
        <fullName evidence="1">Uncharacterized protein</fullName>
    </submittedName>
</protein>
<reference evidence="1 2" key="1">
    <citation type="submission" date="2017-12" db="EMBL/GenBank/DDBJ databases">
        <title>The draft genome sequence of Brumimicrobium saltpan LHR20.</title>
        <authorList>
            <person name="Do Z.-J."/>
            <person name="Luo H.-R."/>
        </authorList>
    </citation>
    <scope>NUCLEOTIDE SEQUENCE [LARGE SCALE GENOMIC DNA]</scope>
    <source>
        <strain evidence="1 2">LHR20</strain>
    </source>
</reference>
<evidence type="ECO:0000313" key="1">
    <source>
        <dbReference type="EMBL" id="PKR79982.1"/>
    </source>
</evidence>
<sequence length="106" mass="12575">MGDRIDTKNLSVYFLDEVPKEKALEFARFWKSNGFIGTKKQTIQLEKKERQIIVKLIENEEFHSDHLTITEEALLQDLERELSKEVFHVKTKILITDNTFRPILKK</sequence>
<dbReference type="Proteomes" id="UP000236654">
    <property type="component" value="Unassembled WGS sequence"/>
</dbReference>
<proteinExistence type="predicted"/>
<dbReference type="AlphaFoldDB" id="A0A2I0R058"/>
<evidence type="ECO:0000313" key="2">
    <source>
        <dbReference type="Proteomes" id="UP000236654"/>
    </source>
</evidence>
<dbReference type="EMBL" id="PJNI01000015">
    <property type="protein sequence ID" value="PKR79982.1"/>
    <property type="molecule type" value="Genomic_DNA"/>
</dbReference>
<accession>A0A2I0R058</accession>
<keyword evidence="2" id="KW-1185">Reference proteome</keyword>
<gene>
    <name evidence="1" type="ORF">CW751_12210</name>
</gene>
<organism evidence="1 2">
    <name type="scientific">Brumimicrobium salinarum</name>
    <dbReference type="NCBI Taxonomy" id="2058658"/>
    <lineage>
        <taxon>Bacteria</taxon>
        <taxon>Pseudomonadati</taxon>
        <taxon>Bacteroidota</taxon>
        <taxon>Flavobacteriia</taxon>
        <taxon>Flavobacteriales</taxon>
        <taxon>Crocinitomicaceae</taxon>
        <taxon>Brumimicrobium</taxon>
    </lineage>
</organism>